<dbReference type="Gene3D" id="2.130.10.10">
    <property type="entry name" value="YVTN repeat-like/Quinoprotein amine dehydrogenase"/>
    <property type="match status" value="1"/>
</dbReference>
<comment type="caution">
    <text evidence="3">The sequence shown here is derived from an EMBL/GenBank/DDBJ whole genome shotgun (WGS) entry which is preliminary data.</text>
</comment>
<accession>A0A9X2FG25</accession>
<feature type="signal peptide" evidence="1">
    <location>
        <begin position="1"/>
        <end position="22"/>
    </location>
</feature>
<dbReference type="InterPro" id="IPR011047">
    <property type="entry name" value="Quinoprotein_ADH-like_sf"/>
</dbReference>
<dbReference type="InterPro" id="IPR018391">
    <property type="entry name" value="PQQ_b-propeller_rpt"/>
</dbReference>
<keyword evidence="4" id="KW-1185">Reference proteome</keyword>
<dbReference type="Proteomes" id="UP001155241">
    <property type="component" value="Unassembled WGS sequence"/>
</dbReference>
<protein>
    <submittedName>
        <fullName evidence="3">PQQ-like beta-propeller repeat protein</fullName>
    </submittedName>
</protein>
<dbReference type="AlphaFoldDB" id="A0A9X2FG25"/>
<dbReference type="SUPFAM" id="SSF50998">
    <property type="entry name" value="Quinoprotein alcohol dehydrogenase-like"/>
    <property type="match status" value="1"/>
</dbReference>
<dbReference type="Gene3D" id="2.40.10.480">
    <property type="match status" value="1"/>
</dbReference>
<organism evidence="3 4">
    <name type="scientific">Aeoliella straminimaris</name>
    <dbReference type="NCBI Taxonomy" id="2954799"/>
    <lineage>
        <taxon>Bacteria</taxon>
        <taxon>Pseudomonadati</taxon>
        <taxon>Planctomycetota</taxon>
        <taxon>Planctomycetia</taxon>
        <taxon>Pirellulales</taxon>
        <taxon>Lacipirellulaceae</taxon>
        <taxon>Aeoliella</taxon>
    </lineage>
</organism>
<gene>
    <name evidence="3" type="ORF">NG895_27325</name>
</gene>
<dbReference type="EMBL" id="JAMXLR010000092">
    <property type="protein sequence ID" value="MCO6047633.1"/>
    <property type="molecule type" value="Genomic_DNA"/>
</dbReference>
<sequence length="439" mass="46949">MHLSLRVLLVLLLLVVSTPATASDWLRFRGDSGTGLSTDEKSLPTTWGDEENLKWKCELPGPGLSSPIVVGDKVFVTCWTGYAAGEGSSDNMENLKRALVCVDRNSGDILWTESVDAVLPEDEFRGMFAENGYASHTPASDGERVYCFFGKSGVYAFDLEGKQLWNTSVGTGLDPRHWGSASSPVLYNDMVIITAGAESESIVALDKTDGHEVWKQEAPTLSGTWTTPVIVQVDDQRTDIVLNVPGEVWGLNPQNGKLRWYCVQPGGESNSATGSLVVSQGPDPVAYVLGSRDSDAVAVSVGGKGDVTDSAVWTNNASGRIGTPVLYEGRLYWVSGGIATCVDAETGDQVYKERLRGVSGGGGGRGPGGDYSSAVIADDKLYYISRNGDGFVIKAGEEFEQLATNRFDSDTGEFSATPAVSDGQLFIRSTSTLYCVEQE</sequence>
<dbReference type="RefSeq" id="WP_252855743.1">
    <property type="nucleotide sequence ID" value="NZ_JAMXLR010000092.1"/>
</dbReference>
<dbReference type="InterPro" id="IPR015943">
    <property type="entry name" value="WD40/YVTN_repeat-like_dom_sf"/>
</dbReference>
<proteinExistence type="predicted"/>
<dbReference type="SMART" id="SM00564">
    <property type="entry name" value="PQQ"/>
    <property type="match status" value="3"/>
</dbReference>
<feature type="domain" description="Pyrrolo-quinoline quinone repeat" evidence="2">
    <location>
        <begin position="99"/>
        <end position="285"/>
    </location>
</feature>
<dbReference type="PANTHER" id="PTHR34512">
    <property type="entry name" value="CELL SURFACE PROTEIN"/>
    <property type="match status" value="1"/>
</dbReference>
<evidence type="ECO:0000259" key="2">
    <source>
        <dbReference type="Pfam" id="PF13360"/>
    </source>
</evidence>
<dbReference type="PANTHER" id="PTHR34512:SF30">
    <property type="entry name" value="OUTER MEMBRANE PROTEIN ASSEMBLY FACTOR BAMB"/>
    <property type="match status" value="1"/>
</dbReference>
<evidence type="ECO:0000256" key="1">
    <source>
        <dbReference type="SAM" id="SignalP"/>
    </source>
</evidence>
<feature type="chain" id="PRO_5040799221" evidence="1">
    <location>
        <begin position="23"/>
        <end position="439"/>
    </location>
</feature>
<dbReference type="InterPro" id="IPR002372">
    <property type="entry name" value="PQQ_rpt_dom"/>
</dbReference>
<reference evidence="3" key="1">
    <citation type="submission" date="2022-06" db="EMBL/GenBank/DDBJ databases">
        <title>Aeoliella straminimaris, a novel planctomycete from sediments.</title>
        <authorList>
            <person name="Vitorino I.R."/>
            <person name="Lage O.M."/>
        </authorList>
    </citation>
    <scope>NUCLEOTIDE SEQUENCE</scope>
    <source>
        <strain evidence="3">ICT_H6.2</strain>
    </source>
</reference>
<feature type="domain" description="Pyrrolo-quinoline quinone repeat" evidence="2">
    <location>
        <begin position="308"/>
        <end position="438"/>
    </location>
</feature>
<evidence type="ECO:0000313" key="4">
    <source>
        <dbReference type="Proteomes" id="UP001155241"/>
    </source>
</evidence>
<dbReference type="Pfam" id="PF13360">
    <property type="entry name" value="PQQ_2"/>
    <property type="match status" value="2"/>
</dbReference>
<evidence type="ECO:0000313" key="3">
    <source>
        <dbReference type="EMBL" id="MCO6047633.1"/>
    </source>
</evidence>
<keyword evidence="1" id="KW-0732">Signal</keyword>
<name>A0A9X2FG25_9BACT</name>